<dbReference type="RefSeq" id="WP_345636127.1">
    <property type="nucleotide sequence ID" value="NZ_BAABJQ010000026.1"/>
</dbReference>
<sequence>MRFVLMLCSDSTVAADLVEEGMAAGCGGWIEELARGGVLKGVEGLRPPDEATTIRVRGDEVLRCDGPFAETKDQIGGFSVIECADREEALALAARHPWAKVGQIEVRPAWEA</sequence>
<dbReference type="InterPro" id="IPR005545">
    <property type="entry name" value="YCII"/>
</dbReference>
<evidence type="ECO:0000313" key="3">
    <source>
        <dbReference type="EMBL" id="GAA5196340.1"/>
    </source>
</evidence>
<evidence type="ECO:0000313" key="4">
    <source>
        <dbReference type="Proteomes" id="UP001501570"/>
    </source>
</evidence>
<dbReference type="InterPro" id="IPR011008">
    <property type="entry name" value="Dimeric_a/b-barrel"/>
</dbReference>
<comment type="similarity">
    <text evidence="1">Belongs to the YciI family.</text>
</comment>
<feature type="domain" description="YCII-related" evidence="2">
    <location>
        <begin position="4"/>
        <end position="111"/>
    </location>
</feature>
<dbReference type="PANTHER" id="PTHR35174:SF3">
    <property type="entry name" value="BLL7171 PROTEIN"/>
    <property type="match status" value="1"/>
</dbReference>
<reference evidence="4" key="1">
    <citation type="journal article" date="2019" name="Int. J. Syst. Evol. Microbiol.">
        <title>The Global Catalogue of Microorganisms (GCM) 10K type strain sequencing project: providing services to taxonomists for standard genome sequencing and annotation.</title>
        <authorList>
            <consortium name="The Broad Institute Genomics Platform"/>
            <consortium name="The Broad Institute Genome Sequencing Center for Infectious Disease"/>
            <person name="Wu L."/>
            <person name="Ma J."/>
        </authorList>
    </citation>
    <scope>NUCLEOTIDE SEQUENCE [LARGE SCALE GENOMIC DNA]</scope>
    <source>
        <strain evidence="4">JCM 18304</strain>
    </source>
</reference>
<keyword evidence="4" id="KW-1185">Reference proteome</keyword>
<protein>
    <submittedName>
        <fullName evidence="3">YciI family protein</fullName>
    </submittedName>
</protein>
<organism evidence="3 4">
    <name type="scientific">Rugosimonospora acidiphila</name>
    <dbReference type="NCBI Taxonomy" id="556531"/>
    <lineage>
        <taxon>Bacteria</taxon>
        <taxon>Bacillati</taxon>
        <taxon>Actinomycetota</taxon>
        <taxon>Actinomycetes</taxon>
        <taxon>Micromonosporales</taxon>
        <taxon>Micromonosporaceae</taxon>
        <taxon>Rugosimonospora</taxon>
    </lineage>
</organism>
<evidence type="ECO:0000259" key="2">
    <source>
        <dbReference type="Pfam" id="PF03795"/>
    </source>
</evidence>
<proteinExistence type="inferred from homology"/>
<dbReference type="Gene3D" id="3.30.70.1060">
    <property type="entry name" value="Dimeric alpha+beta barrel"/>
    <property type="match status" value="1"/>
</dbReference>
<evidence type="ECO:0000256" key="1">
    <source>
        <dbReference type="ARBA" id="ARBA00007689"/>
    </source>
</evidence>
<accession>A0ABP9SIF6</accession>
<comment type="caution">
    <text evidence="3">The sequence shown here is derived from an EMBL/GenBank/DDBJ whole genome shotgun (WGS) entry which is preliminary data.</text>
</comment>
<dbReference type="Pfam" id="PF03795">
    <property type="entry name" value="YCII"/>
    <property type="match status" value="1"/>
</dbReference>
<dbReference type="EMBL" id="BAABJQ010000026">
    <property type="protein sequence ID" value="GAA5196340.1"/>
    <property type="molecule type" value="Genomic_DNA"/>
</dbReference>
<dbReference type="Proteomes" id="UP001501570">
    <property type="component" value="Unassembled WGS sequence"/>
</dbReference>
<gene>
    <name evidence="3" type="ORF">GCM10023322_65030</name>
</gene>
<name>A0ABP9SIF6_9ACTN</name>
<dbReference type="SUPFAM" id="SSF54909">
    <property type="entry name" value="Dimeric alpha+beta barrel"/>
    <property type="match status" value="1"/>
</dbReference>
<dbReference type="PANTHER" id="PTHR35174">
    <property type="entry name" value="BLL7171 PROTEIN-RELATED"/>
    <property type="match status" value="1"/>
</dbReference>